<dbReference type="PANTHER" id="PTHR31609">
    <property type="entry name" value="YDJC DEACETYLASE FAMILY MEMBER"/>
    <property type="match status" value="1"/>
</dbReference>
<comment type="cofactor">
    <cofactor evidence="1">
        <name>Mg(2+)</name>
        <dbReference type="ChEBI" id="CHEBI:18420"/>
    </cofactor>
</comment>
<gene>
    <name evidence="9" type="ORF">BSAL_74090</name>
</gene>
<keyword evidence="7" id="KW-0460">Magnesium</keyword>
<dbReference type="InterPro" id="IPR011330">
    <property type="entry name" value="Glyco_hydro/deAcase_b/a-brl"/>
</dbReference>
<dbReference type="EMBL" id="CYKH01000639">
    <property type="protein sequence ID" value="CUG08549.1"/>
    <property type="molecule type" value="Genomic_DNA"/>
</dbReference>
<evidence type="ECO:0000256" key="7">
    <source>
        <dbReference type="ARBA" id="ARBA00022842"/>
    </source>
</evidence>
<evidence type="ECO:0000256" key="5">
    <source>
        <dbReference type="ARBA" id="ARBA00022723"/>
    </source>
</evidence>
<dbReference type="GO" id="GO:0046872">
    <property type="term" value="F:metal ion binding"/>
    <property type="evidence" value="ECO:0007669"/>
    <property type="project" value="UniProtKB-KW"/>
</dbReference>
<keyword evidence="5" id="KW-0479">Metal-binding</keyword>
<reference evidence="10" key="1">
    <citation type="submission" date="2015-09" db="EMBL/GenBank/DDBJ databases">
        <authorList>
            <consortium name="Pathogen Informatics"/>
        </authorList>
    </citation>
    <scope>NUCLEOTIDE SEQUENCE [LARGE SCALE GENOMIC DNA]</scope>
    <source>
        <strain evidence="10">Lake Konstanz</strain>
    </source>
</reference>
<dbReference type="SUPFAM" id="SSF88713">
    <property type="entry name" value="Glycoside hydrolase/deacetylase"/>
    <property type="match status" value="1"/>
</dbReference>
<keyword evidence="8" id="KW-0119">Carbohydrate metabolism</keyword>
<dbReference type="GO" id="GO:0005975">
    <property type="term" value="P:carbohydrate metabolic process"/>
    <property type="evidence" value="ECO:0007669"/>
    <property type="project" value="InterPro"/>
</dbReference>
<keyword evidence="10" id="KW-1185">Reference proteome</keyword>
<evidence type="ECO:0000256" key="1">
    <source>
        <dbReference type="ARBA" id="ARBA00001946"/>
    </source>
</evidence>
<evidence type="ECO:0000256" key="6">
    <source>
        <dbReference type="ARBA" id="ARBA00022801"/>
    </source>
</evidence>
<dbReference type="PANTHER" id="PTHR31609:SF1">
    <property type="entry name" value="CARBOHYDRATE DEACETYLASE"/>
    <property type="match status" value="1"/>
</dbReference>
<dbReference type="OrthoDB" id="8908051at2759"/>
<comment type="function">
    <text evidence="2">Probably catalyzes the deacetylation of acetylated carbohydrates an important step in the degradation of oligosaccharides.</text>
</comment>
<evidence type="ECO:0000256" key="4">
    <source>
        <dbReference type="ARBA" id="ARBA00018477"/>
    </source>
</evidence>
<evidence type="ECO:0000256" key="8">
    <source>
        <dbReference type="ARBA" id="ARBA00023277"/>
    </source>
</evidence>
<proteinExistence type="inferred from homology"/>
<protein>
    <recommendedName>
        <fullName evidence="4">Carbohydrate deacetylase</fullName>
    </recommendedName>
</protein>
<comment type="similarity">
    <text evidence="3">Belongs to the YdjC deacetylase family.</text>
</comment>
<dbReference type="GO" id="GO:0019213">
    <property type="term" value="F:deacetylase activity"/>
    <property type="evidence" value="ECO:0007669"/>
    <property type="project" value="TreeGrafter"/>
</dbReference>
<dbReference type="AlphaFoldDB" id="A0A0S4IXM2"/>
<dbReference type="Proteomes" id="UP000051952">
    <property type="component" value="Unassembled WGS sequence"/>
</dbReference>
<dbReference type="GO" id="GO:0016787">
    <property type="term" value="F:hydrolase activity"/>
    <property type="evidence" value="ECO:0007669"/>
    <property type="project" value="UniProtKB-KW"/>
</dbReference>
<evidence type="ECO:0000256" key="3">
    <source>
        <dbReference type="ARBA" id="ARBA00008843"/>
    </source>
</evidence>
<organism evidence="9 10">
    <name type="scientific">Bodo saltans</name>
    <name type="common">Flagellated protozoan</name>
    <dbReference type="NCBI Taxonomy" id="75058"/>
    <lineage>
        <taxon>Eukaryota</taxon>
        <taxon>Discoba</taxon>
        <taxon>Euglenozoa</taxon>
        <taxon>Kinetoplastea</taxon>
        <taxon>Metakinetoplastina</taxon>
        <taxon>Eubodonida</taxon>
        <taxon>Bodonidae</taxon>
        <taxon>Bodo</taxon>
    </lineage>
</organism>
<evidence type="ECO:0000256" key="2">
    <source>
        <dbReference type="ARBA" id="ARBA00003451"/>
    </source>
</evidence>
<keyword evidence="6" id="KW-0378">Hydrolase</keyword>
<sequence>MSIRLMVVADDYGMNSRRTDAILAASAAGSISRTSFLVNGEDAARAGVLGRAAHLPVGLHFNITEGYPVSAPPIPNDQRACPMLTWPNEHSHAGRFLGKRDLFLTLEKCNDRSNPLLRQAAVDTVARELRSQLDLFVNLTGVTDVWVDGHHHVHVLSIVWDAIEMVAGWKTTATSSQLSAPWRIIGIRVPHDPSLMIPLHQNESGVCDDDPEELRFRSEEDIFGFPFWKRVSHLSSLRRSRVPPHICCADLFIGFDIGGSDASAAAVVWKVQESMRCASLANETREFTPPKWRPQRLLDILRARRCYDNDAVIEEAGRTATSLSEVVVELMTHLGYPDDYFSDSTTAVADADYIPLFLDDARPLRMLEWRLYTSPEFTGTMREYLHAQIV</sequence>
<evidence type="ECO:0000313" key="9">
    <source>
        <dbReference type="EMBL" id="CUG08549.1"/>
    </source>
</evidence>
<dbReference type="Gene3D" id="3.20.20.370">
    <property type="entry name" value="Glycoside hydrolase/deacetylase"/>
    <property type="match status" value="1"/>
</dbReference>
<dbReference type="Pfam" id="PF04794">
    <property type="entry name" value="YdjC"/>
    <property type="match status" value="1"/>
</dbReference>
<evidence type="ECO:0000313" key="10">
    <source>
        <dbReference type="Proteomes" id="UP000051952"/>
    </source>
</evidence>
<accession>A0A0S4IXM2</accession>
<name>A0A0S4IXM2_BODSA</name>
<dbReference type="InterPro" id="IPR006879">
    <property type="entry name" value="YdjC-like"/>
</dbReference>
<dbReference type="VEuPathDB" id="TriTrypDB:BSAL_74090"/>